<gene>
    <name evidence="1" type="ORF">MILVUS5_LOCUS14178</name>
</gene>
<keyword evidence="2" id="KW-1185">Reference proteome</keyword>
<dbReference type="Proteomes" id="UP001177021">
    <property type="component" value="Unassembled WGS sequence"/>
</dbReference>
<proteinExistence type="predicted"/>
<reference evidence="1" key="1">
    <citation type="submission" date="2023-10" db="EMBL/GenBank/DDBJ databases">
        <authorList>
            <person name="Rodriguez Cubillos JULIANA M."/>
            <person name="De Vega J."/>
        </authorList>
    </citation>
    <scope>NUCLEOTIDE SEQUENCE</scope>
</reference>
<evidence type="ECO:0000313" key="2">
    <source>
        <dbReference type="Proteomes" id="UP001177021"/>
    </source>
</evidence>
<accession>A0ACB0JN85</accession>
<name>A0ACB0JN85_TRIPR</name>
<organism evidence="1 2">
    <name type="scientific">Trifolium pratense</name>
    <name type="common">Red clover</name>
    <dbReference type="NCBI Taxonomy" id="57577"/>
    <lineage>
        <taxon>Eukaryota</taxon>
        <taxon>Viridiplantae</taxon>
        <taxon>Streptophyta</taxon>
        <taxon>Embryophyta</taxon>
        <taxon>Tracheophyta</taxon>
        <taxon>Spermatophyta</taxon>
        <taxon>Magnoliopsida</taxon>
        <taxon>eudicotyledons</taxon>
        <taxon>Gunneridae</taxon>
        <taxon>Pentapetalae</taxon>
        <taxon>rosids</taxon>
        <taxon>fabids</taxon>
        <taxon>Fabales</taxon>
        <taxon>Fabaceae</taxon>
        <taxon>Papilionoideae</taxon>
        <taxon>50 kb inversion clade</taxon>
        <taxon>NPAAA clade</taxon>
        <taxon>Hologalegina</taxon>
        <taxon>IRL clade</taxon>
        <taxon>Trifolieae</taxon>
        <taxon>Trifolium</taxon>
    </lineage>
</organism>
<evidence type="ECO:0000313" key="1">
    <source>
        <dbReference type="EMBL" id="CAJ2645256.1"/>
    </source>
</evidence>
<protein>
    <submittedName>
        <fullName evidence="1">Uncharacterized protein</fullName>
    </submittedName>
</protein>
<sequence>MVACKLDGRSNNFSVPVRRSNNFFVLITDDCARPPPSIKGQRCITVCLEQPIGGFVQFFPVAGDVCS</sequence>
<comment type="caution">
    <text evidence="1">The sequence shown here is derived from an EMBL/GenBank/DDBJ whole genome shotgun (WGS) entry which is preliminary data.</text>
</comment>
<dbReference type="EMBL" id="CASHSV030000066">
    <property type="protein sequence ID" value="CAJ2645256.1"/>
    <property type="molecule type" value="Genomic_DNA"/>
</dbReference>